<protein>
    <recommendedName>
        <fullName evidence="2">Helix-turn-helix domain-containing protein</fullName>
    </recommendedName>
</protein>
<reference evidence="1" key="1">
    <citation type="submission" date="2022-06" db="EMBL/GenBank/DDBJ databases">
        <title>A novel DMS-producing enzyme.</title>
        <authorList>
            <person name="Zhang Y."/>
        </authorList>
    </citation>
    <scope>NUCLEOTIDE SEQUENCE</scope>
    <source>
        <strain evidence="1">RT37</strain>
    </source>
</reference>
<dbReference type="RefSeq" id="WP_213226977.1">
    <property type="nucleotide sequence ID" value="NZ_CP098827.1"/>
</dbReference>
<accession>A0AAU7KC00</accession>
<evidence type="ECO:0008006" key="2">
    <source>
        <dbReference type="Google" id="ProtNLM"/>
    </source>
</evidence>
<proteinExistence type="predicted"/>
<evidence type="ECO:0000313" key="1">
    <source>
        <dbReference type="EMBL" id="XBO69200.1"/>
    </source>
</evidence>
<organism evidence="1">
    <name type="scientific">Halomonas sp. RT37</name>
    <dbReference type="NCBI Taxonomy" id="2950872"/>
    <lineage>
        <taxon>Bacteria</taxon>
        <taxon>Pseudomonadati</taxon>
        <taxon>Pseudomonadota</taxon>
        <taxon>Gammaproteobacteria</taxon>
        <taxon>Oceanospirillales</taxon>
        <taxon>Halomonadaceae</taxon>
        <taxon>Halomonas</taxon>
    </lineage>
</organism>
<gene>
    <name evidence="1" type="ORF">NFG58_11185</name>
</gene>
<dbReference type="EMBL" id="CP098827">
    <property type="protein sequence ID" value="XBO69200.1"/>
    <property type="molecule type" value="Genomic_DNA"/>
</dbReference>
<dbReference type="AlphaFoldDB" id="A0AAU7KC00"/>
<name>A0AAU7KC00_9GAMM</name>
<sequence>MIITDFERGVRSPADFIQALAESGPKPKRRKRGIDLAVKRLGRQEVERRRSLVVEAAAAAGSCSLLAQQIGVNRSTVSRWAAGDVPVLDKYLDVVEQKARAAA</sequence>